<dbReference type="Gene3D" id="3.20.80.10">
    <property type="entry name" value="Regulatory factor, effector binding domain"/>
    <property type="match status" value="1"/>
</dbReference>
<keyword evidence="3" id="KW-1185">Reference proteome</keyword>
<proteinExistence type="inferred from homology"/>
<dbReference type="PANTHER" id="PTHR11220">
    <property type="entry name" value="HEME-BINDING PROTEIN-RELATED"/>
    <property type="match status" value="1"/>
</dbReference>
<dbReference type="PANTHER" id="PTHR11220:SF50">
    <property type="entry name" value="SOUL HEME-BINDING FAMILY PROTEIN"/>
    <property type="match status" value="1"/>
</dbReference>
<evidence type="ECO:0000313" key="2">
    <source>
        <dbReference type="EMBL" id="KAK6941598.1"/>
    </source>
</evidence>
<name>A0AAN8ZP83_9MAGN</name>
<protein>
    <submittedName>
        <fullName evidence="2">SOUL hem-binding protein</fullName>
    </submittedName>
</protein>
<dbReference type="InterPro" id="IPR011256">
    <property type="entry name" value="Reg_factor_effector_dom_sf"/>
</dbReference>
<reference evidence="2 3" key="1">
    <citation type="submission" date="2023-12" db="EMBL/GenBank/DDBJ databases">
        <title>A high-quality genome assembly for Dillenia turbinata (Dilleniales).</title>
        <authorList>
            <person name="Chanderbali A."/>
        </authorList>
    </citation>
    <scope>NUCLEOTIDE SEQUENCE [LARGE SCALE GENOMIC DNA]</scope>
    <source>
        <strain evidence="2">LSX21</strain>
        <tissue evidence="2">Leaf</tissue>
    </source>
</reference>
<dbReference type="InterPro" id="IPR006917">
    <property type="entry name" value="SOUL_heme-bd"/>
</dbReference>
<dbReference type="EMBL" id="JBAMMX010000004">
    <property type="protein sequence ID" value="KAK6941598.1"/>
    <property type="molecule type" value="Genomic_DNA"/>
</dbReference>
<dbReference type="Pfam" id="PF04832">
    <property type="entry name" value="SOUL"/>
    <property type="match status" value="1"/>
</dbReference>
<organism evidence="2 3">
    <name type="scientific">Dillenia turbinata</name>
    <dbReference type="NCBI Taxonomy" id="194707"/>
    <lineage>
        <taxon>Eukaryota</taxon>
        <taxon>Viridiplantae</taxon>
        <taxon>Streptophyta</taxon>
        <taxon>Embryophyta</taxon>
        <taxon>Tracheophyta</taxon>
        <taxon>Spermatophyta</taxon>
        <taxon>Magnoliopsida</taxon>
        <taxon>eudicotyledons</taxon>
        <taxon>Gunneridae</taxon>
        <taxon>Pentapetalae</taxon>
        <taxon>Dilleniales</taxon>
        <taxon>Dilleniaceae</taxon>
        <taxon>Dillenia</taxon>
    </lineage>
</organism>
<gene>
    <name evidence="2" type="ORF">RJ641_026975</name>
</gene>
<comment type="caution">
    <text evidence="2">The sequence shown here is derived from an EMBL/GenBank/DDBJ whole genome shotgun (WGS) entry which is preliminary data.</text>
</comment>
<comment type="similarity">
    <text evidence="1">Belongs to the HEBP family.</text>
</comment>
<dbReference type="AlphaFoldDB" id="A0AAN8ZP83"/>
<dbReference type="FunFam" id="3.20.80.10:FF:000008">
    <property type="entry name" value="SOUL heme-binding protein"/>
    <property type="match status" value="1"/>
</dbReference>
<dbReference type="Proteomes" id="UP001370490">
    <property type="component" value="Unassembled WGS sequence"/>
</dbReference>
<evidence type="ECO:0000313" key="3">
    <source>
        <dbReference type="Proteomes" id="UP001370490"/>
    </source>
</evidence>
<accession>A0AAN8ZP83</accession>
<sequence>MNDDFDIRGYLARKAADMIFTGGFMLLSSSWTSATFSEVVYLMLLTCPTNVRRYNSFIVVETTGDKLSGSTGFNDVAGYICGKNSKEKIPVTTPVFTQLFDPDMSTISIQIILPLEKRFDRVSLLNTIVSENGNGLLIFLPEPSQEAINLRKVEGGIAAVVKFSGKPTEEIVREKEKALRAALARDGLKPKLGHLLARYNDPGGTWSFVMRNEVLIWLEEFSAD</sequence>
<evidence type="ECO:0000256" key="1">
    <source>
        <dbReference type="ARBA" id="ARBA00009817"/>
    </source>
</evidence>
<dbReference type="SUPFAM" id="SSF55136">
    <property type="entry name" value="Probable bacterial effector-binding domain"/>
    <property type="match status" value="1"/>
</dbReference>